<dbReference type="HOGENOM" id="CLU_048408_0_0_6"/>
<dbReference type="AlphaFoldDB" id="A0A0B4XM44"/>
<feature type="region of interest" description="Disordered" evidence="1">
    <location>
        <begin position="180"/>
        <end position="199"/>
    </location>
</feature>
<accession>A0A0B4XM44</accession>
<dbReference type="InterPro" id="IPR036465">
    <property type="entry name" value="vWFA_dom_sf"/>
</dbReference>
<name>A0A0B4XM44_9GAMM</name>
<dbReference type="PANTHER" id="PTHR33608:SF3">
    <property type="entry name" value="SLR2013 PROTEIN"/>
    <property type="match status" value="1"/>
</dbReference>
<protein>
    <recommendedName>
        <fullName evidence="3">DUF58 domain-containing protein</fullName>
    </recommendedName>
</protein>
<keyword evidence="2" id="KW-0812">Transmembrane</keyword>
<organism evidence="4 5">
    <name type="scientific">Isoalcanivorax pacificus W11-5</name>
    <dbReference type="NCBI Taxonomy" id="391936"/>
    <lineage>
        <taxon>Bacteria</taxon>
        <taxon>Pseudomonadati</taxon>
        <taxon>Pseudomonadota</taxon>
        <taxon>Gammaproteobacteria</taxon>
        <taxon>Oceanospirillales</taxon>
        <taxon>Alcanivoracaceae</taxon>
        <taxon>Isoalcanivorax</taxon>
    </lineage>
</organism>
<reference evidence="4 5" key="1">
    <citation type="journal article" date="2012" name="J. Bacteriol.">
        <title>Genome sequence of an alkane-degrading bacterium, Alcanivorax pacificus type strain W11-5, isolated from deep sea sediment.</title>
        <authorList>
            <person name="Lai Q."/>
            <person name="Shao Z."/>
        </authorList>
    </citation>
    <scope>NUCLEOTIDE SEQUENCE [LARGE SCALE GENOMIC DNA]</scope>
    <source>
        <strain evidence="4 5">W11-5</strain>
    </source>
</reference>
<keyword evidence="2" id="KW-1133">Transmembrane helix</keyword>
<dbReference type="STRING" id="391936.S7S_06035"/>
<keyword evidence="5" id="KW-1185">Reference proteome</keyword>
<sequence>MMIPTRRLQTAVALWSGLALLMAFSPLFSSQLPRLLWWLWLGAGALLGTLALLDLILARRRPAPQAERQLPAAFAAGLPGTVRVRVRSVTLPAGSLLADQHPGDDAHTGLPLSLAPATEEDTLVDYPYRPARRGVAHFGAIRLWCPSPLGLWQLRHDLPAASAIPVYPDFSWLQGEGLADTPQTQRQQGRHLRRSAGDGQEFHQLRDYRPGDTLRQVDWRATARRGSLISREYRDEQNRHLILLLDGGQRLATAVGPRTVFDHALDASLLLASSALDQGDRPGLMLFSGQQPLWVPPLRNRSGLHLLLNQVYPLHPGELTSDYSSAAGDLLLRWRRQALVVLITRLQPDDSDDLLHAIRLLRGRSRILIGDMQLPDQQALARADVSDVDQALRIAADAHFQQERQALYARLRHAGVMVTDGTPQTLPGRLNRLYLSLRRAGRL</sequence>
<dbReference type="RefSeq" id="WP_008737981.1">
    <property type="nucleotide sequence ID" value="NZ_CP004387.1"/>
</dbReference>
<evidence type="ECO:0000256" key="1">
    <source>
        <dbReference type="SAM" id="MobiDB-lite"/>
    </source>
</evidence>
<dbReference type="PANTHER" id="PTHR33608">
    <property type="entry name" value="BLL2464 PROTEIN"/>
    <property type="match status" value="1"/>
</dbReference>
<dbReference type="KEGG" id="apac:S7S_06035"/>
<dbReference type="Pfam" id="PF01882">
    <property type="entry name" value="DUF58"/>
    <property type="match status" value="1"/>
</dbReference>
<dbReference type="SUPFAM" id="SSF53300">
    <property type="entry name" value="vWA-like"/>
    <property type="match status" value="1"/>
</dbReference>
<dbReference type="InterPro" id="IPR002881">
    <property type="entry name" value="DUF58"/>
</dbReference>
<evidence type="ECO:0000313" key="5">
    <source>
        <dbReference type="Proteomes" id="UP000006764"/>
    </source>
</evidence>
<feature type="transmembrane region" description="Helical" evidence="2">
    <location>
        <begin position="39"/>
        <end position="58"/>
    </location>
</feature>
<proteinExistence type="predicted"/>
<keyword evidence="2" id="KW-0472">Membrane</keyword>
<gene>
    <name evidence="4" type="ORF">S7S_06035</name>
</gene>
<dbReference type="Proteomes" id="UP000006764">
    <property type="component" value="Chromosome"/>
</dbReference>
<dbReference type="EMBL" id="CP004387">
    <property type="protein sequence ID" value="AJD47623.1"/>
    <property type="molecule type" value="Genomic_DNA"/>
</dbReference>
<evidence type="ECO:0000313" key="4">
    <source>
        <dbReference type="EMBL" id="AJD47623.1"/>
    </source>
</evidence>
<evidence type="ECO:0000256" key="2">
    <source>
        <dbReference type="SAM" id="Phobius"/>
    </source>
</evidence>
<feature type="domain" description="DUF58" evidence="3">
    <location>
        <begin position="205"/>
        <end position="406"/>
    </location>
</feature>
<evidence type="ECO:0000259" key="3">
    <source>
        <dbReference type="Pfam" id="PF01882"/>
    </source>
</evidence>